<keyword evidence="1" id="KW-0812">Transmembrane</keyword>
<evidence type="ECO:0000313" key="3">
    <source>
        <dbReference type="Proteomes" id="UP000002026"/>
    </source>
</evidence>
<dbReference type="EMBL" id="CP001684">
    <property type="protein sequence ID" value="ACV21574.1"/>
    <property type="molecule type" value="Genomic_DNA"/>
</dbReference>
<dbReference type="STRING" id="471855.Shel_05150"/>
<organism evidence="2 3">
    <name type="scientific">Slackia heliotrinireducens (strain ATCC 29202 / DSM 20476 / NCTC 11029 / RHS 1)</name>
    <name type="common">Peptococcus heliotrinreducens</name>
    <dbReference type="NCBI Taxonomy" id="471855"/>
    <lineage>
        <taxon>Bacteria</taxon>
        <taxon>Bacillati</taxon>
        <taxon>Actinomycetota</taxon>
        <taxon>Coriobacteriia</taxon>
        <taxon>Eggerthellales</taxon>
        <taxon>Eggerthellaceae</taxon>
        <taxon>Slackia</taxon>
    </lineage>
</organism>
<evidence type="ECO:0000256" key="1">
    <source>
        <dbReference type="SAM" id="Phobius"/>
    </source>
</evidence>
<gene>
    <name evidence="2" type="ordered locus">Shel_05150</name>
</gene>
<sequence>MSFIVRWLVTAIAVAAAIWIVPGISVAATTDTLVAVGVLAFVLSLLNVSIKPIMQFLGTPLTLLTLGIFSIVINALVLMLAGWLSNGMFGIGIYINSFGSAFFAAIVISIVSAIVNSVAGLDE</sequence>
<evidence type="ECO:0000313" key="2">
    <source>
        <dbReference type="EMBL" id="ACV21574.1"/>
    </source>
</evidence>
<feature type="transmembrane region" description="Helical" evidence="1">
    <location>
        <begin position="62"/>
        <end position="85"/>
    </location>
</feature>
<accession>C7N353</accession>
<feature type="transmembrane region" description="Helical" evidence="1">
    <location>
        <begin position="7"/>
        <end position="27"/>
    </location>
</feature>
<dbReference type="Pfam" id="PF04020">
    <property type="entry name" value="Phage_holin_4_2"/>
    <property type="match status" value="1"/>
</dbReference>
<keyword evidence="1" id="KW-1133">Transmembrane helix</keyword>
<keyword evidence="1" id="KW-0472">Membrane</keyword>
<dbReference type="AlphaFoldDB" id="C7N353"/>
<protein>
    <submittedName>
        <fullName evidence="2">Predicted membrane protein</fullName>
    </submittedName>
</protein>
<dbReference type="KEGG" id="shi:Shel_05150"/>
<feature type="transmembrane region" description="Helical" evidence="1">
    <location>
        <begin position="33"/>
        <end position="50"/>
    </location>
</feature>
<dbReference type="Proteomes" id="UP000002026">
    <property type="component" value="Chromosome"/>
</dbReference>
<dbReference type="HOGENOM" id="CLU_120441_0_1_11"/>
<dbReference type="InterPro" id="IPR007165">
    <property type="entry name" value="Phage_holin_4_2"/>
</dbReference>
<feature type="transmembrane region" description="Helical" evidence="1">
    <location>
        <begin position="91"/>
        <end position="115"/>
    </location>
</feature>
<dbReference type="PANTHER" id="PTHR37309">
    <property type="entry name" value="SLR0284 PROTEIN"/>
    <property type="match status" value="1"/>
</dbReference>
<dbReference type="eggNOG" id="COG1950">
    <property type="taxonomic scope" value="Bacteria"/>
</dbReference>
<reference evidence="2 3" key="1">
    <citation type="journal article" date="2009" name="Stand. Genomic Sci.">
        <title>Complete genome sequence of Slackia heliotrinireducens type strain (RHS 1).</title>
        <authorList>
            <person name="Pukall R."/>
            <person name="Lapidus A."/>
            <person name="Nolan M."/>
            <person name="Copeland A."/>
            <person name="Glavina Del Rio T."/>
            <person name="Lucas S."/>
            <person name="Chen F."/>
            <person name="Tice H."/>
            <person name="Cheng J.F."/>
            <person name="Chertkov O."/>
            <person name="Bruce D."/>
            <person name="Goodwin L."/>
            <person name="Kuske C."/>
            <person name="Brettin T."/>
            <person name="Detter J.C."/>
            <person name="Han C."/>
            <person name="Pitluck S."/>
            <person name="Pati A."/>
            <person name="Mavrommatis K."/>
            <person name="Ivanova N."/>
            <person name="Ovchinnikova G."/>
            <person name="Chen A."/>
            <person name="Palaniappan K."/>
            <person name="Schneider S."/>
            <person name="Rohde M."/>
            <person name="Chain P."/>
            <person name="D'haeseleer P."/>
            <person name="Goker M."/>
            <person name="Bristow J."/>
            <person name="Eisen J.A."/>
            <person name="Markowitz V."/>
            <person name="Kyrpides N.C."/>
            <person name="Klenk H.P."/>
            <person name="Hugenholtz P."/>
        </authorList>
    </citation>
    <scope>NUCLEOTIDE SEQUENCE [LARGE SCALE GENOMIC DNA]</scope>
    <source>
        <strain evidence="3">ATCC 29202 / DSM 20476 / NCTC 11029 / RHS 1</strain>
    </source>
</reference>
<proteinExistence type="predicted"/>
<dbReference type="PANTHER" id="PTHR37309:SF1">
    <property type="entry name" value="SLR0284 PROTEIN"/>
    <property type="match status" value="1"/>
</dbReference>
<dbReference type="RefSeq" id="WP_012797679.1">
    <property type="nucleotide sequence ID" value="NC_013165.1"/>
</dbReference>
<name>C7N353_SLAHD</name>
<keyword evidence="3" id="KW-1185">Reference proteome</keyword>